<sequence>MRHLINREPDGNTEPPTLAYELGKWHQNRGHFEEALTCFKQAAMAASYTTPTDMERSALSWIEYGRLNAKLNKCNEAAESYKHALCFGMPYAAKSLNEWALLLHQEGICDRDIFNRLLFELSSHSICTTVLGCALSEIGAYTEAALCFNMTEYTDTQTGIIHAHCLINDDRLDEAMNLLVSLNNKCALEDSTQDVHRDLISITMFLCKWRLSGSLPYLPAYDDDRYKLAEVAVSLGMLAEADFILSTEGTAGEYALIHMLYSEGYTTLAGTRISCLPEVQVNHTHPYHNELQFITAERLYDLGDYERASVIFENLRLSQPEHTAARFGEAACYLQSSLLSLSSRMARIDSLDTVKEQAMEYMHSINAALHIVENTHWHTIWSPAQRRRENGIGRSTTLN</sequence>
<dbReference type="Gene3D" id="1.25.40.10">
    <property type="entry name" value="Tetratricopeptide repeat domain"/>
    <property type="match status" value="1"/>
</dbReference>
<keyword evidence="2" id="KW-1185">Reference proteome</keyword>
<reference evidence="1 2" key="1">
    <citation type="submission" date="2017-04" db="EMBL/GenBank/DDBJ databases">
        <authorList>
            <person name="Afonso C.L."/>
            <person name="Miller P.J."/>
            <person name="Scott M.A."/>
            <person name="Spackman E."/>
            <person name="Goraichik I."/>
            <person name="Dimitrov K.M."/>
            <person name="Suarez D.L."/>
            <person name="Swayne D.E."/>
        </authorList>
    </citation>
    <scope>NUCLEOTIDE SEQUENCE [LARGE SCALE GENOMIC DNA]</scope>
    <source>
        <strain evidence="1 2">N3/975</strain>
    </source>
</reference>
<dbReference type="Proteomes" id="UP000192940">
    <property type="component" value="Chromosome I"/>
</dbReference>
<evidence type="ECO:0000313" key="2">
    <source>
        <dbReference type="Proteomes" id="UP000192940"/>
    </source>
</evidence>
<gene>
    <name evidence="1" type="ORF">SAMN05661091_3802</name>
</gene>
<dbReference type="InterPro" id="IPR011990">
    <property type="entry name" value="TPR-like_helical_dom_sf"/>
</dbReference>
<accession>A0A1X7HJ39</accession>
<evidence type="ECO:0000313" key="1">
    <source>
        <dbReference type="EMBL" id="SMF87600.1"/>
    </source>
</evidence>
<dbReference type="STRING" id="1313296.SAMN05661091_3802"/>
<evidence type="ECO:0008006" key="3">
    <source>
        <dbReference type="Google" id="ProtNLM"/>
    </source>
</evidence>
<organism evidence="1 2">
    <name type="scientific">Paenibacillus uliginis N3/975</name>
    <dbReference type="NCBI Taxonomy" id="1313296"/>
    <lineage>
        <taxon>Bacteria</taxon>
        <taxon>Bacillati</taxon>
        <taxon>Bacillota</taxon>
        <taxon>Bacilli</taxon>
        <taxon>Bacillales</taxon>
        <taxon>Paenibacillaceae</taxon>
        <taxon>Paenibacillus</taxon>
    </lineage>
</organism>
<name>A0A1X7HJ39_9BACL</name>
<dbReference type="EMBL" id="LT840184">
    <property type="protein sequence ID" value="SMF87600.1"/>
    <property type="molecule type" value="Genomic_DNA"/>
</dbReference>
<dbReference type="RefSeq" id="WP_208914613.1">
    <property type="nucleotide sequence ID" value="NZ_LT840184.1"/>
</dbReference>
<protein>
    <recommendedName>
        <fullName evidence="3">Tetratricopeptide repeat-containing protein</fullName>
    </recommendedName>
</protein>
<dbReference type="SUPFAM" id="SSF48452">
    <property type="entry name" value="TPR-like"/>
    <property type="match status" value="1"/>
</dbReference>
<proteinExistence type="predicted"/>
<dbReference type="AlphaFoldDB" id="A0A1X7HJ39"/>